<comment type="caution">
    <text evidence="16">The sequence shown here is derived from an EMBL/GenBank/DDBJ whole genome shotgun (WGS) entry which is preliminary data.</text>
</comment>
<dbReference type="NCBIfam" id="NF002086">
    <property type="entry name" value="PRK00915.1-3"/>
    <property type="match status" value="1"/>
</dbReference>
<sequence length="517" mass="56529">MNGQDKIWIFDTTLRDGEQALRASLSHKQKIQLAHAIARLNVDVMEVGFPVSSPGDFESVQAIAQSVKGPIICGLARAVSADIEACGAALKDAERRRIHTFIATSPLHLQYKLRRTLEQATEQAVAAIQLARRFTDDVEFSCEDAGRTPIDDLCRIVEAAIKAGARTINIPDTVGYTIPNEFAQIITGLRNKVPNIDQAIISVHCHNDLGLAVANSISAIQAGARQIECTVNGIGERAGNCSLEEVAMIIKTRADVLPFYTEIKTTEIYRSSHLVSQICHMPIQPNKAIVGENAFAHSSGIHQDGMLKAQNTYEIMSPEQVGIRQNELNLTSRSGRAVISHRLAELGYGKEDYDLEQIYAAFIALADQKGRVFDYDLEALVFFQNLQDDDEHYQLEFLSSSTHTGHVASATVGIKAGGEVFTEAATGNGPVEAAFSAIHRVAKLDVKMVDYNLQAKGEGENALGQVDIIAEYEGRRYHGAGLATDIVRSSVLAYVHVLNLIERSKRIDAVKQARRQA</sequence>
<dbReference type="Gene3D" id="3.20.20.70">
    <property type="entry name" value="Aldolase class I"/>
    <property type="match status" value="1"/>
</dbReference>
<evidence type="ECO:0000256" key="6">
    <source>
        <dbReference type="ARBA" id="ARBA00022430"/>
    </source>
</evidence>
<dbReference type="SUPFAM" id="SSF51569">
    <property type="entry name" value="Aldolase"/>
    <property type="match status" value="1"/>
</dbReference>
<keyword evidence="17" id="KW-1185">Reference proteome</keyword>
<dbReference type="AlphaFoldDB" id="A0A437QZN4"/>
<dbReference type="InterPro" id="IPR036230">
    <property type="entry name" value="LeuA_allosteric_dom_sf"/>
</dbReference>
<dbReference type="HAMAP" id="MF_01025">
    <property type="entry name" value="LeuA_type1"/>
    <property type="match status" value="1"/>
</dbReference>
<dbReference type="SUPFAM" id="SSF110921">
    <property type="entry name" value="2-isopropylmalate synthase LeuA, allosteric (dimerisation) domain"/>
    <property type="match status" value="1"/>
</dbReference>
<evidence type="ECO:0000256" key="3">
    <source>
        <dbReference type="ARBA" id="ARBA00009396"/>
    </source>
</evidence>
<comment type="cofactor">
    <cofactor evidence="14">
        <name>Mn(2+)</name>
        <dbReference type="ChEBI" id="CHEBI:29035"/>
    </cofactor>
</comment>
<feature type="binding site" evidence="14">
    <location>
        <position position="204"/>
    </location>
    <ligand>
        <name>Mn(2+)</name>
        <dbReference type="ChEBI" id="CHEBI:29035"/>
    </ligand>
</feature>
<feature type="binding site" evidence="14">
    <location>
        <position position="240"/>
    </location>
    <ligand>
        <name>Mn(2+)</name>
        <dbReference type="ChEBI" id="CHEBI:29035"/>
    </ligand>
</feature>
<evidence type="ECO:0000256" key="14">
    <source>
        <dbReference type="HAMAP-Rule" id="MF_01025"/>
    </source>
</evidence>
<feature type="domain" description="Pyruvate carboxyltransferase" evidence="15">
    <location>
        <begin position="7"/>
        <end position="269"/>
    </location>
</feature>
<dbReference type="GO" id="GO:0005829">
    <property type="term" value="C:cytosol"/>
    <property type="evidence" value="ECO:0007669"/>
    <property type="project" value="TreeGrafter"/>
</dbReference>
<dbReference type="OrthoDB" id="9803573at2"/>
<dbReference type="GO" id="GO:0003852">
    <property type="term" value="F:2-isopropylmalate synthase activity"/>
    <property type="evidence" value="ECO:0007669"/>
    <property type="project" value="UniProtKB-UniRule"/>
</dbReference>
<dbReference type="PROSITE" id="PS00815">
    <property type="entry name" value="AIPM_HOMOCIT_SYNTH_1"/>
    <property type="match status" value="1"/>
</dbReference>
<keyword evidence="8 14" id="KW-0808">Transferase</keyword>
<keyword evidence="16" id="KW-0012">Acyltransferase</keyword>
<dbReference type="GO" id="GO:0003985">
    <property type="term" value="F:acetyl-CoA C-acetyltransferase activity"/>
    <property type="evidence" value="ECO:0007669"/>
    <property type="project" value="UniProtKB-UniRule"/>
</dbReference>
<dbReference type="PANTHER" id="PTHR10277">
    <property type="entry name" value="HOMOCITRATE SYNTHASE-RELATED"/>
    <property type="match status" value="1"/>
</dbReference>
<dbReference type="Pfam" id="PF22617">
    <property type="entry name" value="HCS_D2"/>
    <property type="match status" value="1"/>
</dbReference>
<dbReference type="NCBIfam" id="TIGR00973">
    <property type="entry name" value="leuA_bact"/>
    <property type="match status" value="1"/>
</dbReference>
<comment type="subunit">
    <text evidence="14">Homodimer.</text>
</comment>
<dbReference type="PROSITE" id="PS50991">
    <property type="entry name" value="PYR_CT"/>
    <property type="match status" value="1"/>
</dbReference>
<dbReference type="InterPro" id="IPR013709">
    <property type="entry name" value="2-isopropylmalate_synth_dimer"/>
</dbReference>
<evidence type="ECO:0000256" key="12">
    <source>
        <dbReference type="ARBA" id="ARBA00029993"/>
    </source>
</evidence>
<reference evidence="16 17" key="1">
    <citation type="submission" date="2019-01" db="EMBL/GenBank/DDBJ databases">
        <authorList>
            <person name="Chen W.-M."/>
        </authorList>
    </citation>
    <scope>NUCLEOTIDE SEQUENCE [LARGE SCALE GENOMIC DNA]</scope>
    <source>
        <strain evidence="16 17">KYPC3</strain>
    </source>
</reference>
<dbReference type="CDD" id="cd07940">
    <property type="entry name" value="DRE_TIM_IPMS"/>
    <property type="match status" value="1"/>
</dbReference>
<keyword evidence="11 14" id="KW-0100">Branched-chain amino acid biosynthesis</keyword>
<dbReference type="InterPro" id="IPR013785">
    <property type="entry name" value="Aldolase_TIM"/>
</dbReference>
<keyword evidence="6 14" id="KW-0432">Leucine biosynthesis</keyword>
<dbReference type="SMART" id="SM00917">
    <property type="entry name" value="LeuA_dimer"/>
    <property type="match status" value="1"/>
</dbReference>
<name>A0A437QZN4_9GAMM</name>
<dbReference type="GO" id="GO:0030145">
    <property type="term" value="F:manganese ion binding"/>
    <property type="evidence" value="ECO:0007669"/>
    <property type="project" value="UniProtKB-UniRule"/>
</dbReference>
<feature type="binding site" evidence="14">
    <location>
        <position position="16"/>
    </location>
    <ligand>
        <name>Mn(2+)</name>
        <dbReference type="ChEBI" id="CHEBI:29035"/>
    </ligand>
</feature>
<dbReference type="EC" id="2.3.3.13" evidence="4 14"/>
<comment type="catalytic activity">
    <reaction evidence="1 14">
        <text>3-methyl-2-oxobutanoate + acetyl-CoA + H2O = (2S)-2-isopropylmalate + CoA + H(+)</text>
        <dbReference type="Rhea" id="RHEA:21524"/>
        <dbReference type="ChEBI" id="CHEBI:1178"/>
        <dbReference type="ChEBI" id="CHEBI:11851"/>
        <dbReference type="ChEBI" id="CHEBI:15377"/>
        <dbReference type="ChEBI" id="CHEBI:15378"/>
        <dbReference type="ChEBI" id="CHEBI:57287"/>
        <dbReference type="ChEBI" id="CHEBI:57288"/>
        <dbReference type="EC" id="2.3.3.13"/>
    </reaction>
</comment>
<keyword evidence="9 14" id="KW-0479">Metal-binding</keyword>
<evidence type="ECO:0000256" key="10">
    <source>
        <dbReference type="ARBA" id="ARBA00023211"/>
    </source>
</evidence>
<dbReference type="RefSeq" id="WP_127698698.1">
    <property type="nucleotide sequence ID" value="NZ_SACS01000007.1"/>
</dbReference>
<evidence type="ECO:0000256" key="1">
    <source>
        <dbReference type="ARBA" id="ARBA00000064"/>
    </source>
</evidence>
<feature type="binding site" evidence="14">
    <location>
        <position position="206"/>
    </location>
    <ligand>
        <name>Mn(2+)</name>
        <dbReference type="ChEBI" id="CHEBI:29035"/>
    </ligand>
</feature>
<dbReference type="EMBL" id="SACS01000007">
    <property type="protein sequence ID" value="RVU39969.1"/>
    <property type="molecule type" value="Genomic_DNA"/>
</dbReference>
<evidence type="ECO:0000259" key="15">
    <source>
        <dbReference type="PROSITE" id="PS50991"/>
    </source>
</evidence>
<dbReference type="FunFam" id="1.10.238.260:FF:000001">
    <property type="entry name" value="2-isopropylmalate synthase"/>
    <property type="match status" value="1"/>
</dbReference>
<dbReference type="InterPro" id="IPR050073">
    <property type="entry name" value="2-IPM_HCS-like"/>
</dbReference>
<keyword evidence="7 14" id="KW-0028">Amino-acid biosynthesis</keyword>
<evidence type="ECO:0000256" key="4">
    <source>
        <dbReference type="ARBA" id="ARBA00012973"/>
    </source>
</evidence>
<evidence type="ECO:0000256" key="2">
    <source>
        <dbReference type="ARBA" id="ARBA00004689"/>
    </source>
</evidence>
<evidence type="ECO:0000256" key="13">
    <source>
        <dbReference type="ARBA" id="ARBA00037629"/>
    </source>
</evidence>
<evidence type="ECO:0000256" key="9">
    <source>
        <dbReference type="ARBA" id="ARBA00022723"/>
    </source>
</evidence>
<comment type="pathway">
    <text evidence="2 14">Amino-acid biosynthesis; L-leucine biosynthesis; L-leucine from 3-methyl-2-oxobutanoate: step 1/4.</text>
</comment>
<evidence type="ECO:0000256" key="8">
    <source>
        <dbReference type="ARBA" id="ARBA00022679"/>
    </source>
</evidence>
<organism evidence="16 17">
    <name type="scientific">Rheinheimera riviphila</name>
    <dbReference type="NCBI Taxonomy" id="1834037"/>
    <lineage>
        <taxon>Bacteria</taxon>
        <taxon>Pseudomonadati</taxon>
        <taxon>Pseudomonadota</taxon>
        <taxon>Gammaproteobacteria</taxon>
        <taxon>Chromatiales</taxon>
        <taxon>Chromatiaceae</taxon>
        <taxon>Rheinheimera</taxon>
    </lineage>
</organism>
<keyword evidence="10 14" id="KW-0464">Manganese</keyword>
<dbReference type="GO" id="GO:0009098">
    <property type="term" value="P:L-leucine biosynthetic process"/>
    <property type="evidence" value="ECO:0007669"/>
    <property type="project" value="UniProtKB-UniRule"/>
</dbReference>
<gene>
    <name evidence="14" type="primary">leuA</name>
    <name evidence="16" type="ORF">EOE67_08660</name>
</gene>
<dbReference type="FunFam" id="3.20.20.70:FF:000010">
    <property type="entry name" value="2-isopropylmalate synthase"/>
    <property type="match status" value="1"/>
</dbReference>
<dbReference type="InterPro" id="IPR005671">
    <property type="entry name" value="LeuA_bact_synth"/>
</dbReference>
<proteinExistence type="inferred from homology"/>
<dbReference type="InterPro" id="IPR000891">
    <property type="entry name" value="PYR_CT"/>
</dbReference>
<protein>
    <recommendedName>
        <fullName evidence="5 14">2-isopropylmalate synthase</fullName>
        <ecNumber evidence="4 14">2.3.3.13</ecNumber>
    </recommendedName>
    <alternativeName>
        <fullName evidence="12 14">Alpha-IPM synthase</fullName>
    </alternativeName>
    <alternativeName>
        <fullName evidence="14">Alpha-isopropylmalate synthase</fullName>
    </alternativeName>
</protein>
<evidence type="ECO:0000256" key="7">
    <source>
        <dbReference type="ARBA" id="ARBA00022605"/>
    </source>
</evidence>
<evidence type="ECO:0000313" key="16">
    <source>
        <dbReference type="EMBL" id="RVU39969.1"/>
    </source>
</evidence>
<evidence type="ECO:0000256" key="5">
    <source>
        <dbReference type="ARBA" id="ARBA00018198"/>
    </source>
</evidence>
<dbReference type="Pfam" id="PF08502">
    <property type="entry name" value="LeuA_dimer"/>
    <property type="match status" value="1"/>
</dbReference>
<evidence type="ECO:0000313" key="17">
    <source>
        <dbReference type="Proteomes" id="UP000283077"/>
    </source>
</evidence>
<dbReference type="InterPro" id="IPR054691">
    <property type="entry name" value="LeuA/HCS_post-cat"/>
</dbReference>
<dbReference type="Gene3D" id="3.30.160.270">
    <property type="match status" value="1"/>
</dbReference>
<dbReference type="Gene3D" id="1.10.238.260">
    <property type="match status" value="1"/>
</dbReference>
<dbReference type="InterPro" id="IPR002034">
    <property type="entry name" value="AIPM/Hcit_synth_CS"/>
</dbReference>
<dbReference type="NCBIfam" id="NF002084">
    <property type="entry name" value="PRK00915.1-1"/>
    <property type="match status" value="1"/>
</dbReference>
<comment type="similarity">
    <text evidence="3 14">Belongs to the alpha-IPM synthase/homocitrate synthase family. LeuA type 1 subfamily.</text>
</comment>
<comment type="function">
    <text evidence="13 14">Catalyzes the condensation of the acetyl group of acetyl-CoA with 3-methyl-2-oxobutanoate (2-ketoisovalerate) to form 3-carboxy-3-hydroxy-4-methylpentanoate (2-isopropylmalate).</text>
</comment>
<feature type="region of interest" description="Regulatory domain" evidence="14">
    <location>
        <begin position="394"/>
        <end position="517"/>
    </location>
</feature>
<accession>A0A437QZN4</accession>
<keyword evidence="14" id="KW-0963">Cytoplasm</keyword>
<evidence type="ECO:0000256" key="11">
    <source>
        <dbReference type="ARBA" id="ARBA00023304"/>
    </source>
</evidence>
<dbReference type="Proteomes" id="UP000283077">
    <property type="component" value="Unassembled WGS sequence"/>
</dbReference>
<dbReference type="PROSITE" id="PS00816">
    <property type="entry name" value="AIPM_HOMOCIT_SYNTH_2"/>
    <property type="match status" value="1"/>
</dbReference>
<dbReference type="PANTHER" id="PTHR10277:SF9">
    <property type="entry name" value="2-ISOPROPYLMALATE SYNTHASE 1, CHLOROPLASTIC-RELATED"/>
    <property type="match status" value="1"/>
</dbReference>
<dbReference type="Pfam" id="PF00682">
    <property type="entry name" value="HMGL-like"/>
    <property type="match status" value="1"/>
</dbReference>
<dbReference type="UniPathway" id="UPA00048">
    <property type="reaction ID" value="UER00070"/>
</dbReference>